<comment type="caution">
    <text evidence="2">The sequence shown here is derived from an EMBL/GenBank/DDBJ whole genome shotgun (WGS) entry which is preliminary data.</text>
</comment>
<evidence type="ECO:0000313" key="3">
    <source>
        <dbReference type="Proteomes" id="UP000308768"/>
    </source>
</evidence>
<reference evidence="2 3" key="1">
    <citation type="submission" date="2017-03" db="EMBL/GenBank/DDBJ databases">
        <title>Genomes of endolithic fungi from Antarctica.</title>
        <authorList>
            <person name="Coleine C."/>
            <person name="Masonjones S."/>
            <person name="Stajich J.E."/>
        </authorList>
    </citation>
    <scope>NUCLEOTIDE SEQUENCE [LARGE SCALE GENOMIC DNA]</scope>
    <source>
        <strain evidence="2 3">CCFEE 5187</strain>
    </source>
</reference>
<dbReference type="Proteomes" id="UP000308768">
    <property type="component" value="Unassembled WGS sequence"/>
</dbReference>
<protein>
    <submittedName>
        <fullName evidence="2">Uncharacterized protein</fullName>
    </submittedName>
</protein>
<dbReference type="AlphaFoldDB" id="A0A4U0V954"/>
<gene>
    <name evidence="2" type="ORF">B0A49_13014</name>
</gene>
<organism evidence="2 3">
    <name type="scientific">Cryomyces minteri</name>
    <dbReference type="NCBI Taxonomy" id="331657"/>
    <lineage>
        <taxon>Eukaryota</taxon>
        <taxon>Fungi</taxon>
        <taxon>Dikarya</taxon>
        <taxon>Ascomycota</taxon>
        <taxon>Pezizomycotina</taxon>
        <taxon>Dothideomycetes</taxon>
        <taxon>Dothideomycetes incertae sedis</taxon>
        <taxon>Cryomyces</taxon>
    </lineage>
</organism>
<dbReference type="EMBL" id="NAJN01002999">
    <property type="protein sequence ID" value="TKA45408.1"/>
    <property type="molecule type" value="Genomic_DNA"/>
</dbReference>
<name>A0A4U0V954_9PEZI</name>
<feature type="region of interest" description="Disordered" evidence="1">
    <location>
        <begin position="1"/>
        <end position="147"/>
    </location>
</feature>
<sequence>MDSFSGDYSPETGAASLGQRIVPQRAAAVQASNRLTLPNASQESLRKTLSTSAHARQAPDGVRKDRSNRPSYRGRAPPTPVRPNPPSAAPSTRSPSPPSRARPELDPSDPARPAAAKRSASSQRTPRTDTGDCSAKRRGYAPKAPATTIARLKGELRAARHERDAYREIAKRYVYIHTDTALDVMDEGVAPPPRRLLRSHAALLAALPPTLARSSRQSQGELRFVGWQHGRVHAVAVREDGRGRGWRHRSRLGPAPAGCERRGSGELGLGLGGGTAQQRTPSTPSLPHHPYTMPRTQPHQPPPPPPQAAHPASLATRPRTAHSRVWLG</sequence>
<feature type="compositionally biased region" description="Pro residues" evidence="1">
    <location>
        <begin position="77"/>
        <end position="88"/>
    </location>
</feature>
<feature type="compositionally biased region" description="Gly residues" evidence="1">
    <location>
        <begin position="265"/>
        <end position="275"/>
    </location>
</feature>
<feature type="compositionally biased region" description="Polar residues" evidence="1">
    <location>
        <begin position="30"/>
        <end position="54"/>
    </location>
</feature>
<feature type="compositionally biased region" description="Low complexity" evidence="1">
    <location>
        <begin position="111"/>
        <end position="122"/>
    </location>
</feature>
<evidence type="ECO:0000313" key="2">
    <source>
        <dbReference type="EMBL" id="TKA45408.1"/>
    </source>
</evidence>
<evidence type="ECO:0000256" key="1">
    <source>
        <dbReference type="SAM" id="MobiDB-lite"/>
    </source>
</evidence>
<feature type="region of interest" description="Disordered" evidence="1">
    <location>
        <begin position="241"/>
        <end position="328"/>
    </location>
</feature>
<keyword evidence="3" id="KW-1185">Reference proteome</keyword>
<accession>A0A4U0V954</accession>
<feature type="compositionally biased region" description="Pro residues" evidence="1">
    <location>
        <begin position="299"/>
        <end position="308"/>
    </location>
</feature>
<proteinExistence type="predicted"/>
<feature type="compositionally biased region" description="Polar residues" evidence="1">
    <location>
        <begin position="276"/>
        <end position="285"/>
    </location>
</feature>